<dbReference type="PROSITE" id="PS51257">
    <property type="entry name" value="PROKAR_LIPOPROTEIN"/>
    <property type="match status" value="1"/>
</dbReference>
<sequence>MFLRMQPPSRTTKTMLKPQSLLVLLLLLAASIQSCEAQIPPFVCGIIKFLGKILIGCPNESILCLFAEIFFDVVCSPEPTASLLIEADLNHARS</sequence>
<feature type="chain" id="PRO_5041984865" evidence="1">
    <location>
        <begin position="38"/>
        <end position="94"/>
    </location>
</feature>
<accession>A0AAE1AY76</accession>
<comment type="caution">
    <text evidence="2">The sequence shown here is derived from an EMBL/GenBank/DDBJ whole genome shotgun (WGS) entry which is preliminary data.</text>
</comment>
<gene>
    <name evidence="2" type="ORF">RRG08_039580</name>
</gene>
<dbReference type="AlphaFoldDB" id="A0AAE1AY76"/>
<dbReference type="EMBL" id="JAWDGP010000980">
    <property type="protein sequence ID" value="KAK3795850.1"/>
    <property type="molecule type" value="Genomic_DNA"/>
</dbReference>
<reference evidence="2" key="1">
    <citation type="journal article" date="2023" name="G3 (Bethesda)">
        <title>A reference genome for the long-term kleptoplast-retaining sea slug Elysia crispata morphotype clarki.</title>
        <authorList>
            <person name="Eastman K.E."/>
            <person name="Pendleton A.L."/>
            <person name="Shaikh M.A."/>
            <person name="Suttiyut T."/>
            <person name="Ogas R."/>
            <person name="Tomko P."/>
            <person name="Gavelis G."/>
            <person name="Widhalm J.R."/>
            <person name="Wisecaver J.H."/>
        </authorList>
    </citation>
    <scope>NUCLEOTIDE SEQUENCE</scope>
    <source>
        <strain evidence="2">ECLA1</strain>
    </source>
</reference>
<proteinExistence type="predicted"/>
<feature type="signal peptide" evidence="1">
    <location>
        <begin position="1"/>
        <end position="37"/>
    </location>
</feature>
<protein>
    <submittedName>
        <fullName evidence="2">Uncharacterized protein</fullName>
    </submittedName>
</protein>
<keyword evidence="3" id="KW-1185">Reference proteome</keyword>
<evidence type="ECO:0000313" key="3">
    <source>
        <dbReference type="Proteomes" id="UP001283361"/>
    </source>
</evidence>
<keyword evidence="1" id="KW-0732">Signal</keyword>
<evidence type="ECO:0000313" key="2">
    <source>
        <dbReference type="EMBL" id="KAK3795850.1"/>
    </source>
</evidence>
<dbReference type="Proteomes" id="UP001283361">
    <property type="component" value="Unassembled WGS sequence"/>
</dbReference>
<name>A0AAE1AY76_9GAST</name>
<organism evidence="2 3">
    <name type="scientific">Elysia crispata</name>
    <name type="common">lettuce slug</name>
    <dbReference type="NCBI Taxonomy" id="231223"/>
    <lineage>
        <taxon>Eukaryota</taxon>
        <taxon>Metazoa</taxon>
        <taxon>Spiralia</taxon>
        <taxon>Lophotrochozoa</taxon>
        <taxon>Mollusca</taxon>
        <taxon>Gastropoda</taxon>
        <taxon>Heterobranchia</taxon>
        <taxon>Euthyneura</taxon>
        <taxon>Panpulmonata</taxon>
        <taxon>Sacoglossa</taxon>
        <taxon>Placobranchoidea</taxon>
        <taxon>Plakobranchidae</taxon>
        <taxon>Elysia</taxon>
    </lineage>
</organism>
<evidence type="ECO:0000256" key="1">
    <source>
        <dbReference type="SAM" id="SignalP"/>
    </source>
</evidence>